<feature type="domain" description="YrdC-like" evidence="14">
    <location>
        <begin position="12"/>
        <end position="198"/>
    </location>
</feature>
<evidence type="ECO:0000256" key="13">
    <source>
        <dbReference type="PIRNR" id="PIRNR004930"/>
    </source>
</evidence>
<dbReference type="InterPro" id="IPR017945">
    <property type="entry name" value="DHBP_synth_RibB-like_a/b_dom"/>
</dbReference>
<dbReference type="Pfam" id="PF03481">
    <property type="entry name" value="Sua5_C"/>
    <property type="match status" value="1"/>
</dbReference>
<dbReference type="Gene3D" id="3.90.870.10">
    <property type="entry name" value="DHBP synthase"/>
    <property type="match status" value="1"/>
</dbReference>
<evidence type="ECO:0000313" key="15">
    <source>
        <dbReference type="EMBL" id="MDQ8193392.1"/>
    </source>
</evidence>
<comment type="caution">
    <text evidence="15">The sequence shown here is derived from an EMBL/GenBank/DDBJ whole genome shotgun (WGS) entry which is preliminary data.</text>
</comment>
<dbReference type="PIRSF" id="PIRSF004930">
    <property type="entry name" value="Tln_factor_SUA5"/>
    <property type="match status" value="1"/>
</dbReference>
<evidence type="ECO:0000256" key="10">
    <source>
        <dbReference type="ARBA" id="ARBA00022840"/>
    </source>
</evidence>
<reference evidence="15 16" key="1">
    <citation type="submission" date="2023-04" db="EMBL/GenBank/DDBJ databases">
        <title>A novel bacteria isolated from coastal sediment.</title>
        <authorList>
            <person name="Liu X.-J."/>
            <person name="Du Z.-J."/>
        </authorList>
    </citation>
    <scope>NUCLEOTIDE SEQUENCE [LARGE SCALE GENOMIC DNA]</scope>
    <source>
        <strain evidence="15 16">SDUM461004</strain>
    </source>
</reference>
<dbReference type="InterPro" id="IPR038385">
    <property type="entry name" value="Sua5/YwlC_C"/>
</dbReference>
<evidence type="ECO:0000256" key="2">
    <source>
        <dbReference type="ARBA" id="ARBA00007663"/>
    </source>
</evidence>
<keyword evidence="16" id="KW-1185">Reference proteome</keyword>
<evidence type="ECO:0000256" key="1">
    <source>
        <dbReference type="ARBA" id="ARBA00004496"/>
    </source>
</evidence>
<keyword evidence="8 13" id="KW-0548">Nucleotidyltransferase</keyword>
<protein>
    <recommendedName>
        <fullName evidence="4 13">Threonylcarbamoyl-AMP synthase</fullName>
        <shortName evidence="13">TC-AMP synthase</shortName>
        <ecNumber evidence="3 13">2.7.7.87</ecNumber>
    </recommendedName>
    <alternativeName>
        <fullName evidence="11 13">L-threonylcarbamoyladenylate synthase</fullName>
    </alternativeName>
</protein>
<evidence type="ECO:0000256" key="6">
    <source>
        <dbReference type="ARBA" id="ARBA00022679"/>
    </source>
</evidence>
<keyword evidence="9 13" id="KW-0547">Nucleotide-binding</keyword>
<evidence type="ECO:0000256" key="9">
    <source>
        <dbReference type="ARBA" id="ARBA00022741"/>
    </source>
</evidence>
<evidence type="ECO:0000256" key="4">
    <source>
        <dbReference type="ARBA" id="ARBA00015492"/>
    </source>
</evidence>
<evidence type="ECO:0000256" key="8">
    <source>
        <dbReference type="ARBA" id="ARBA00022695"/>
    </source>
</evidence>
<organism evidence="15 16">
    <name type="scientific">Thalassobacterium sedimentorum</name>
    <dbReference type="NCBI Taxonomy" id="3041258"/>
    <lineage>
        <taxon>Bacteria</taxon>
        <taxon>Pseudomonadati</taxon>
        <taxon>Verrucomicrobiota</taxon>
        <taxon>Opitutia</taxon>
        <taxon>Puniceicoccales</taxon>
        <taxon>Coraliomargaritaceae</taxon>
        <taxon>Thalassobacterium</taxon>
    </lineage>
</organism>
<proteinExistence type="inferred from homology"/>
<gene>
    <name evidence="15" type="ORF">QEH59_03085</name>
</gene>
<dbReference type="NCBIfam" id="TIGR00057">
    <property type="entry name" value="L-threonylcarbamoyladenylate synthase"/>
    <property type="match status" value="1"/>
</dbReference>
<comment type="similarity">
    <text evidence="2 13">Belongs to the SUA5 family.</text>
</comment>
<keyword evidence="5 13" id="KW-0963">Cytoplasm</keyword>
<name>A0ABU1AF31_9BACT</name>
<evidence type="ECO:0000256" key="12">
    <source>
        <dbReference type="ARBA" id="ARBA00048366"/>
    </source>
</evidence>
<evidence type="ECO:0000256" key="7">
    <source>
        <dbReference type="ARBA" id="ARBA00022694"/>
    </source>
</evidence>
<dbReference type="PANTHER" id="PTHR17490:SF16">
    <property type="entry name" value="THREONYLCARBAMOYL-AMP SYNTHASE"/>
    <property type="match status" value="1"/>
</dbReference>
<dbReference type="PANTHER" id="PTHR17490">
    <property type="entry name" value="SUA5"/>
    <property type="match status" value="1"/>
</dbReference>
<dbReference type="InterPro" id="IPR050156">
    <property type="entry name" value="TC-AMP_synthase_SUA5"/>
</dbReference>
<dbReference type="PROSITE" id="PS51163">
    <property type="entry name" value="YRDC"/>
    <property type="match status" value="1"/>
</dbReference>
<dbReference type="EC" id="2.7.7.87" evidence="3 13"/>
<dbReference type="InterPro" id="IPR010923">
    <property type="entry name" value="T(6)A37_SUA5"/>
</dbReference>
<comment type="subcellular location">
    <subcellularLocation>
        <location evidence="1 13">Cytoplasm</location>
    </subcellularLocation>
</comment>
<sequence length="334" mass="35892">MTHACKILPPTEANIDLCADLLRDEAVVGVPTETVYGLAGNALNEVSVRKIFEVKGRPLIDPLIVHFHSLEDAEAHVEFNDRARKLAAQFWPGALTLILPKKDSISDLVTAGLPSAAVRVPAHPVFRSLLKRLEFPLAAPSANPFGYVSPTLAQHVDATLGNRILAVLDGGACDHGVESTIVDLRDPAAPKILRPGPLSAEALGIQNCIQNSDTNKATVPSTSAQAAPGMLTQHYSPKTPITLFAHGTKAQQVKETEAVIYTVKPSNSKLASETSNTFWLSENGELAEIAHNLFGLIQKLDQAKYTRLHIERALNQAIGVAVNDRLSRAAAKRP</sequence>
<dbReference type="Gene3D" id="3.40.50.11030">
    <property type="entry name" value="Threonylcarbamoyl-AMP synthase, C-terminal domain"/>
    <property type="match status" value="1"/>
</dbReference>
<dbReference type="SUPFAM" id="SSF55821">
    <property type="entry name" value="YrdC/RibB"/>
    <property type="match status" value="1"/>
</dbReference>
<dbReference type="GO" id="GO:0061710">
    <property type="term" value="F:L-threonylcarbamoyladenylate synthase"/>
    <property type="evidence" value="ECO:0007669"/>
    <property type="project" value="UniProtKB-EC"/>
</dbReference>
<evidence type="ECO:0000256" key="11">
    <source>
        <dbReference type="ARBA" id="ARBA00029774"/>
    </source>
</evidence>
<keyword evidence="7 13" id="KW-0819">tRNA processing</keyword>
<comment type="catalytic activity">
    <reaction evidence="12 13">
        <text>L-threonine + hydrogencarbonate + ATP = L-threonylcarbamoyladenylate + diphosphate + H2O</text>
        <dbReference type="Rhea" id="RHEA:36407"/>
        <dbReference type="ChEBI" id="CHEBI:15377"/>
        <dbReference type="ChEBI" id="CHEBI:17544"/>
        <dbReference type="ChEBI" id="CHEBI:30616"/>
        <dbReference type="ChEBI" id="CHEBI:33019"/>
        <dbReference type="ChEBI" id="CHEBI:57926"/>
        <dbReference type="ChEBI" id="CHEBI:73682"/>
        <dbReference type="EC" id="2.7.7.87"/>
    </reaction>
</comment>
<comment type="function">
    <text evidence="13">Required for the formation of a threonylcarbamoyl group on adenosine at position 37 (t(6)A37) in tRNAs that read codons beginning with adenine.</text>
</comment>
<dbReference type="InterPro" id="IPR006070">
    <property type="entry name" value="Sua5-like_dom"/>
</dbReference>
<evidence type="ECO:0000313" key="16">
    <source>
        <dbReference type="Proteomes" id="UP001243717"/>
    </source>
</evidence>
<dbReference type="Pfam" id="PF01300">
    <property type="entry name" value="Sua5_yciO_yrdC"/>
    <property type="match status" value="1"/>
</dbReference>
<evidence type="ECO:0000256" key="5">
    <source>
        <dbReference type="ARBA" id="ARBA00022490"/>
    </source>
</evidence>
<dbReference type="EMBL" id="JARXIC010000003">
    <property type="protein sequence ID" value="MDQ8193392.1"/>
    <property type="molecule type" value="Genomic_DNA"/>
</dbReference>
<accession>A0ABU1AF31</accession>
<evidence type="ECO:0000259" key="14">
    <source>
        <dbReference type="PROSITE" id="PS51163"/>
    </source>
</evidence>
<keyword evidence="10 13" id="KW-0067">ATP-binding</keyword>
<dbReference type="InterPro" id="IPR005145">
    <property type="entry name" value="Sua5_C"/>
</dbReference>
<dbReference type="RefSeq" id="WP_308983895.1">
    <property type="nucleotide sequence ID" value="NZ_JARXIC010000003.1"/>
</dbReference>
<keyword evidence="6 13" id="KW-0808">Transferase</keyword>
<dbReference type="Proteomes" id="UP001243717">
    <property type="component" value="Unassembled WGS sequence"/>
</dbReference>
<evidence type="ECO:0000256" key="3">
    <source>
        <dbReference type="ARBA" id="ARBA00012584"/>
    </source>
</evidence>